<proteinExistence type="predicted"/>
<feature type="compositionally biased region" description="Basic residues" evidence="1">
    <location>
        <begin position="63"/>
        <end position="74"/>
    </location>
</feature>
<gene>
    <name evidence="2" type="ORF">AVDCRST_MAG06-3404</name>
</gene>
<feature type="compositionally biased region" description="Basic and acidic residues" evidence="1">
    <location>
        <begin position="207"/>
        <end position="226"/>
    </location>
</feature>
<evidence type="ECO:0000256" key="1">
    <source>
        <dbReference type="SAM" id="MobiDB-lite"/>
    </source>
</evidence>
<feature type="compositionally biased region" description="Low complexity" evidence="1">
    <location>
        <begin position="101"/>
        <end position="112"/>
    </location>
</feature>
<dbReference type="EMBL" id="CADCUP010000229">
    <property type="protein sequence ID" value="CAA9419138.1"/>
    <property type="molecule type" value="Genomic_DNA"/>
</dbReference>
<feature type="region of interest" description="Disordered" evidence="1">
    <location>
        <begin position="1"/>
        <end position="246"/>
    </location>
</feature>
<protein>
    <submittedName>
        <fullName evidence="2">Cytoplasmic membrane protein FsxA</fullName>
    </submittedName>
</protein>
<feature type="non-terminal residue" evidence="2">
    <location>
        <position position="1"/>
    </location>
</feature>
<feature type="compositionally biased region" description="Basic and acidic residues" evidence="1">
    <location>
        <begin position="152"/>
        <end position="167"/>
    </location>
</feature>
<accession>A0A6J4PQ39</accession>
<evidence type="ECO:0000313" key="2">
    <source>
        <dbReference type="EMBL" id="CAA9419138.1"/>
    </source>
</evidence>
<feature type="compositionally biased region" description="Basic residues" evidence="1">
    <location>
        <begin position="124"/>
        <end position="151"/>
    </location>
</feature>
<sequence length="246" mass="27840">GEAGQDQPQGCHRRHPQQAEECRAASWRNDPRCGGPGGPADHRRRGVQAGEGLDGPAQLREHGPRRHRRPGHRRVPGDRDQEGRGHPGSRGARHPARLRRLPAGLRPALQRLGVDRPQVLQRLRPARARQPRAQPRARLHHPLVRRDRRRGRGDDGRAARHRLEVRWRVQPAQQVQGRALDQRGRRPVPRRPAPRADALVRRRRGRDRPGQAGRRDAVLQRAERRGGRVVHARVPLPRLPGADGPL</sequence>
<reference evidence="2" key="1">
    <citation type="submission" date="2020-02" db="EMBL/GenBank/DDBJ databases">
        <authorList>
            <person name="Meier V. D."/>
        </authorList>
    </citation>
    <scope>NUCLEOTIDE SEQUENCE</scope>
    <source>
        <strain evidence="2">AVDCRST_MAG06</strain>
    </source>
</reference>
<feature type="non-terminal residue" evidence="2">
    <location>
        <position position="246"/>
    </location>
</feature>
<feature type="compositionally biased region" description="Basic residues" evidence="1">
    <location>
        <begin position="91"/>
        <end position="100"/>
    </location>
</feature>
<dbReference type="AlphaFoldDB" id="A0A6J4PQ39"/>
<name>A0A6J4PQ39_9ACTN</name>
<feature type="compositionally biased region" description="Basic and acidic residues" evidence="1">
    <location>
        <begin position="75"/>
        <end position="85"/>
    </location>
</feature>
<organism evidence="2">
    <name type="scientific">uncultured Nocardioides sp</name>
    <dbReference type="NCBI Taxonomy" id="198441"/>
    <lineage>
        <taxon>Bacteria</taxon>
        <taxon>Bacillati</taxon>
        <taxon>Actinomycetota</taxon>
        <taxon>Actinomycetes</taxon>
        <taxon>Propionibacteriales</taxon>
        <taxon>Nocardioidaceae</taxon>
        <taxon>Nocardioides</taxon>
        <taxon>environmental samples</taxon>
    </lineage>
</organism>